<dbReference type="EMBL" id="BA000040">
    <property type="protein sequence ID" value="BAC53347.1"/>
    <property type="molecule type" value="Genomic_DNA"/>
</dbReference>
<dbReference type="STRING" id="224911.AAV28_38095"/>
<dbReference type="RefSeq" id="WP_011090805.1">
    <property type="nucleotide sequence ID" value="NC_004463.1"/>
</dbReference>
<accession>Q89BR6</accession>
<dbReference type="InParanoid" id="Q89BR6"/>
<dbReference type="GeneID" id="46494992"/>
<keyword evidence="2" id="KW-1185">Reference proteome</keyword>
<proteinExistence type="predicted"/>
<dbReference type="Proteomes" id="UP000002526">
    <property type="component" value="Chromosome"/>
</dbReference>
<dbReference type="HOGENOM" id="CLU_2130532_0_0_5"/>
<dbReference type="AlphaFoldDB" id="Q89BR6"/>
<name>Q89BR6_BRADU</name>
<reference evidence="2" key="1">
    <citation type="journal article" date="2002" name="DNA Res.">
        <title>Complete genomic sequence of nitrogen-fixing symbiotic bacterium Bradyrhizobium japonicum USDA110.</title>
        <authorList>
            <person name="Kaneko T."/>
            <person name="Nakamura Y."/>
            <person name="Sato S."/>
            <person name="Minamisawa K."/>
            <person name="Uchiumi T."/>
            <person name="Sasamoto S."/>
            <person name="Watanabe A."/>
            <person name="Idesawa K."/>
            <person name="Iriguchi M."/>
            <person name="Kawashima K."/>
            <person name="Kohara M."/>
            <person name="Matsumoto M."/>
            <person name="Shimpo S."/>
            <person name="Tsuruoka H."/>
            <person name="Wada T."/>
            <person name="Yamada M."/>
            <person name="Tabata S."/>
        </authorList>
    </citation>
    <scope>NUCLEOTIDE SEQUENCE [LARGE SCALE GENOMIC DNA]</scope>
    <source>
        <strain evidence="2">JCM 10833 / BCRC 13528 / IAM 13628 / NBRC 14792 / USDA 110</strain>
    </source>
</reference>
<dbReference type="KEGG" id="bja:bll8082"/>
<protein>
    <submittedName>
        <fullName evidence="1">Bll8082 protein</fullName>
    </submittedName>
</protein>
<dbReference type="PATRIC" id="fig|224911.44.peg.8247"/>
<organism evidence="1 2">
    <name type="scientific">Bradyrhizobium diazoefficiens (strain JCM 10833 / BCRC 13528 / IAM 13628 / NBRC 14792 / USDA 110)</name>
    <dbReference type="NCBI Taxonomy" id="224911"/>
    <lineage>
        <taxon>Bacteria</taxon>
        <taxon>Pseudomonadati</taxon>
        <taxon>Pseudomonadota</taxon>
        <taxon>Alphaproteobacteria</taxon>
        <taxon>Hyphomicrobiales</taxon>
        <taxon>Nitrobacteraceae</taxon>
        <taxon>Bradyrhizobium</taxon>
    </lineage>
</organism>
<dbReference type="EnsemblBacteria" id="BAC53347">
    <property type="protein sequence ID" value="BAC53347"/>
    <property type="gene ID" value="BAC53347"/>
</dbReference>
<evidence type="ECO:0000313" key="1">
    <source>
        <dbReference type="EMBL" id="BAC53347.1"/>
    </source>
</evidence>
<sequence>MKSQGFEGSLADVIRRGFEGRATLDFASTAKLLNMNLKSLRRHVKSGSIGFRATGLGRLRVRREFALEDVLAFYESAFRKVEPGSGRTEQIVRTRRLEGSDFLEGRAKRKAARRSGKA</sequence>
<evidence type="ECO:0000313" key="2">
    <source>
        <dbReference type="Proteomes" id="UP000002526"/>
    </source>
</evidence>
<gene>
    <name evidence="1" type="ordered locus">bll8082</name>
</gene>